<feature type="domain" description="PpiC" evidence="1">
    <location>
        <begin position="165"/>
        <end position="253"/>
    </location>
</feature>
<dbReference type="GO" id="GO:0003755">
    <property type="term" value="F:peptidyl-prolyl cis-trans isomerase activity"/>
    <property type="evidence" value="ECO:0007669"/>
    <property type="project" value="InterPro"/>
</dbReference>
<evidence type="ECO:0000259" key="1">
    <source>
        <dbReference type="PROSITE" id="PS50198"/>
    </source>
</evidence>
<dbReference type="PANTHER" id="PTHR47245:SF2">
    <property type="entry name" value="PEPTIDYL-PROLYL CIS-TRANS ISOMERASE HP_0175-RELATED"/>
    <property type="match status" value="1"/>
</dbReference>
<dbReference type="Pfam" id="PF13624">
    <property type="entry name" value="SurA_N_3"/>
    <property type="match status" value="1"/>
</dbReference>
<dbReference type="EMBL" id="BARW01007460">
    <property type="protein sequence ID" value="GAI87559.1"/>
    <property type="molecule type" value="Genomic_DNA"/>
</dbReference>
<reference evidence="2" key="1">
    <citation type="journal article" date="2014" name="Front. Microbiol.">
        <title>High frequency of phylogenetically diverse reductive dehalogenase-homologous genes in deep subseafloor sedimentary metagenomes.</title>
        <authorList>
            <person name="Kawai M."/>
            <person name="Futagami T."/>
            <person name="Toyoda A."/>
            <person name="Takaki Y."/>
            <person name="Nishi S."/>
            <person name="Hori S."/>
            <person name="Arai W."/>
            <person name="Tsubouchi T."/>
            <person name="Morono Y."/>
            <person name="Uchiyama I."/>
            <person name="Ito T."/>
            <person name="Fujiyama A."/>
            <person name="Inagaki F."/>
            <person name="Takami H."/>
        </authorList>
    </citation>
    <scope>NUCLEOTIDE SEQUENCE</scope>
    <source>
        <strain evidence="2">Expedition CK06-06</strain>
    </source>
</reference>
<dbReference type="PROSITE" id="PS50198">
    <property type="entry name" value="PPIC_PPIASE_2"/>
    <property type="match status" value="1"/>
</dbReference>
<dbReference type="PANTHER" id="PTHR47245">
    <property type="entry name" value="PEPTIDYLPROLYL ISOMERASE"/>
    <property type="match status" value="1"/>
</dbReference>
<dbReference type="Gene3D" id="1.10.4030.10">
    <property type="entry name" value="Porin chaperone SurA, peptide-binding domain"/>
    <property type="match status" value="1"/>
</dbReference>
<dbReference type="SUPFAM" id="SSF109998">
    <property type="entry name" value="Triger factor/SurA peptide-binding domain-like"/>
    <property type="match status" value="1"/>
</dbReference>
<protein>
    <recommendedName>
        <fullName evidence="1">PpiC domain-containing protein</fullName>
    </recommendedName>
</protein>
<dbReference type="InterPro" id="IPR027304">
    <property type="entry name" value="Trigger_fact/SurA_dom_sf"/>
</dbReference>
<name>X1U5J8_9ZZZZ</name>
<gene>
    <name evidence="2" type="ORF">S12H4_15517</name>
</gene>
<dbReference type="SUPFAM" id="SSF54534">
    <property type="entry name" value="FKBP-like"/>
    <property type="match status" value="1"/>
</dbReference>
<dbReference type="AlphaFoldDB" id="X1U5J8"/>
<organism evidence="2">
    <name type="scientific">marine sediment metagenome</name>
    <dbReference type="NCBI Taxonomy" id="412755"/>
    <lineage>
        <taxon>unclassified sequences</taxon>
        <taxon>metagenomes</taxon>
        <taxon>ecological metagenomes</taxon>
    </lineage>
</organism>
<dbReference type="InterPro" id="IPR046357">
    <property type="entry name" value="PPIase_dom_sf"/>
</dbReference>
<evidence type="ECO:0000313" key="2">
    <source>
        <dbReference type="EMBL" id="GAI87559.1"/>
    </source>
</evidence>
<accession>X1U5J8</accession>
<sequence length="276" mass="31719">MIGTKFACGDELIDEVVAVVNGEIITQRQLEQVIFLSGGDWEFEDIIEDFILYQEAEREGISVSSETVEKALVEIKADFSDAEFEQALAQGGLTVSEYQKWLRRKIFRDRLKHQKGEKIDKNIRIKDRETREFYLKLKKYLDGQDISEAGVAQFYRSHKKNLANAGKIQIAQIIVKSKATADLVLQQLKKGESLAALARKFSLDNNVGGELGWISLREIKPSLRAVILSLEEGEVVKVKEEKEDFYRVIQLKKRKELDFINCEKKIEEYLKEEKGK</sequence>
<dbReference type="Gene3D" id="3.10.50.40">
    <property type="match status" value="1"/>
</dbReference>
<dbReference type="InterPro" id="IPR000297">
    <property type="entry name" value="PPIase_PpiC"/>
</dbReference>
<proteinExistence type="predicted"/>
<dbReference type="Pfam" id="PF00639">
    <property type="entry name" value="Rotamase"/>
    <property type="match status" value="1"/>
</dbReference>
<dbReference type="InterPro" id="IPR050245">
    <property type="entry name" value="PrsA_foldase"/>
</dbReference>
<comment type="caution">
    <text evidence="2">The sequence shown here is derived from an EMBL/GenBank/DDBJ whole genome shotgun (WGS) entry which is preliminary data.</text>
</comment>